<evidence type="ECO:0000259" key="1">
    <source>
        <dbReference type="Pfam" id="PF14311"/>
    </source>
</evidence>
<gene>
    <name evidence="2" type="ORF">FHY71_11555</name>
</gene>
<sequence length="392" mass="47196">MIKSLENWCIDNNRMDILDEYGGILGEFLNVTKPSKIPYNSSEYIKWNCLKCGSYKALKVEERILLGEIDCLRCKQKKSLAKRFEKLQSEATDIVYLAKSIQSSIPEQYLYYYLKKVFNNIESQKQFDWLGKMSIDIYLPEYRIGIEYDGERFHSNNFNDELKFKLCKDNQVKLLRIVESSKEQQTKTEYPADWYYSYFPSHNYSNISEVIFELLNYIDKNKEATFLEHPISIKNDLANIEKQIKKEFDKRTLFYKWPELVEYWDYEKNGDILPNHVFKSDKKEYYLKCPKCNKKYSFFPYYRRKAIPPCSCEGLQYEKRTKEIISMYENKGLIDFEDNLLDRQVEDEILRSANSLYQSYRYFGTIEICHIHKFSKPFLVYYLHRYTNKKIC</sequence>
<dbReference type="EMBL" id="VEPV01000003">
    <property type="protein sequence ID" value="TNP15433.1"/>
    <property type="molecule type" value="Genomic_DNA"/>
</dbReference>
<protein>
    <recommendedName>
        <fullName evidence="1">Treble clef zinc finger domain-containing protein</fullName>
    </recommendedName>
</protein>
<dbReference type="InterPro" id="IPR025487">
    <property type="entry name" value="DUF4379"/>
</dbReference>
<reference evidence="2 3" key="1">
    <citation type="submission" date="2019-06" db="EMBL/GenBank/DDBJ databases">
        <title>Biocontrol Bacillus strains from Vietnam.</title>
        <authorList>
            <person name="Borriss R."/>
            <person name="Lasch P."/>
            <person name="Thanh Tam L.T."/>
            <person name="Luong P.T."/>
            <person name="Phuong Thao L.T."/>
            <person name="Kim Chung L.T."/>
        </authorList>
    </citation>
    <scope>NUCLEOTIDE SEQUENCE [LARGE SCALE GENOMIC DNA]</scope>
    <source>
        <strain evidence="2 3">SN1</strain>
    </source>
</reference>
<name>A0A5C5A997_9BACI</name>
<dbReference type="Gene3D" id="3.40.960.10">
    <property type="entry name" value="VSR Endonuclease"/>
    <property type="match status" value="1"/>
</dbReference>
<evidence type="ECO:0000313" key="2">
    <source>
        <dbReference type="EMBL" id="TNP15433.1"/>
    </source>
</evidence>
<dbReference type="Proteomes" id="UP000312495">
    <property type="component" value="Unassembled WGS sequence"/>
</dbReference>
<proteinExistence type="predicted"/>
<dbReference type="AlphaFoldDB" id="A0A5C5A997"/>
<evidence type="ECO:0000313" key="3">
    <source>
        <dbReference type="Proteomes" id="UP000312495"/>
    </source>
</evidence>
<comment type="caution">
    <text evidence="2">The sequence shown here is derived from an EMBL/GenBank/DDBJ whole genome shotgun (WGS) entry which is preliminary data.</text>
</comment>
<feature type="domain" description="Treble clef zinc finger" evidence="1">
    <location>
        <begin position="260"/>
        <end position="297"/>
    </location>
</feature>
<organism evidence="2 3">
    <name type="scientific">Bacillus tropicus</name>
    <dbReference type="NCBI Taxonomy" id="2026188"/>
    <lineage>
        <taxon>Bacteria</taxon>
        <taxon>Bacillati</taxon>
        <taxon>Bacillota</taxon>
        <taxon>Bacilli</taxon>
        <taxon>Bacillales</taxon>
        <taxon>Bacillaceae</taxon>
        <taxon>Bacillus</taxon>
        <taxon>Bacillus cereus group</taxon>
    </lineage>
</organism>
<dbReference type="Pfam" id="PF14311">
    <property type="entry name" value="DUF4379"/>
    <property type="match status" value="1"/>
</dbReference>
<dbReference type="RefSeq" id="WP_000597503.1">
    <property type="nucleotide sequence ID" value="NZ_JBCMHD010000011.1"/>
</dbReference>
<accession>A0A5C5A997</accession>